<protein>
    <submittedName>
        <fullName evidence="1">Uncharacterized protein</fullName>
    </submittedName>
</protein>
<gene>
    <name evidence="1" type="ORF">GUJ93_ZPchr0007g4898</name>
</gene>
<reference evidence="1" key="1">
    <citation type="journal article" date="2021" name="bioRxiv">
        <title>Whole Genome Assembly and Annotation of Northern Wild Rice, Zizania palustris L., Supports a Whole Genome Duplication in the Zizania Genus.</title>
        <authorList>
            <person name="Haas M."/>
            <person name="Kono T."/>
            <person name="Macchietto M."/>
            <person name="Millas R."/>
            <person name="McGilp L."/>
            <person name="Shao M."/>
            <person name="Duquette J."/>
            <person name="Hirsch C.N."/>
            <person name="Kimball J."/>
        </authorList>
    </citation>
    <scope>NUCLEOTIDE SEQUENCE</scope>
    <source>
        <tissue evidence="1">Fresh leaf tissue</tissue>
    </source>
</reference>
<dbReference type="AlphaFoldDB" id="A0A8J5W4D5"/>
<reference evidence="1" key="2">
    <citation type="submission" date="2021-02" db="EMBL/GenBank/DDBJ databases">
        <authorList>
            <person name="Kimball J.A."/>
            <person name="Haas M.W."/>
            <person name="Macchietto M."/>
            <person name="Kono T."/>
            <person name="Duquette J."/>
            <person name="Shao M."/>
        </authorList>
    </citation>
    <scope>NUCLEOTIDE SEQUENCE</scope>
    <source>
        <tissue evidence="1">Fresh leaf tissue</tissue>
    </source>
</reference>
<evidence type="ECO:0000313" key="2">
    <source>
        <dbReference type="Proteomes" id="UP000729402"/>
    </source>
</evidence>
<comment type="caution">
    <text evidence="1">The sequence shown here is derived from an EMBL/GenBank/DDBJ whole genome shotgun (WGS) entry which is preliminary data.</text>
</comment>
<accession>A0A8J5W4D5</accession>
<sequence>MLAAYEESAYGSTLDLKLGLFTTSLILISTLNHYEMQVALNLFDETTTDCDGYIAGGKEGFPFCVQLAVMFAMVSI</sequence>
<proteinExistence type="predicted"/>
<evidence type="ECO:0000313" key="1">
    <source>
        <dbReference type="EMBL" id="KAG8078288.1"/>
    </source>
</evidence>
<dbReference type="Proteomes" id="UP000729402">
    <property type="component" value="Unassembled WGS sequence"/>
</dbReference>
<dbReference type="EMBL" id="JAAALK010000282">
    <property type="protein sequence ID" value="KAG8078288.1"/>
    <property type="molecule type" value="Genomic_DNA"/>
</dbReference>
<name>A0A8J5W4D5_ZIZPA</name>
<keyword evidence="2" id="KW-1185">Reference proteome</keyword>
<organism evidence="1 2">
    <name type="scientific">Zizania palustris</name>
    <name type="common">Northern wild rice</name>
    <dbReference type="NCBI Taxonomy" id="103762"/>
    <lineage>
        <taxon>Eukaryota</taxon>
        <taxon>Viridiplantae</taxon>
        <taxon>Streptophyta</taxon>
        <taxon>Embryophyta</taxon>
        <taxon>Tracheophyta</taxon>
        <taxon>Spermatophyta</taxon>
        <taxon>Magnoliopsida</taxon>
        <taxon>Liliopsida</taxon>
        <taxon>Poales</taxon>
        <taxon>Poaceae</taxon>
        <taxon>BOP clade</taxon>
        <taxon>Oryzoideae</taxon>
        <taxon>Oryzeae</taxon>
        <taxon>Zizaniinae</taxon>
        <taxon>Zizania</taxon>
    </lineage>
</organism>